<accession>A0ABU8JBE4</accession>
<sequence>MNKLLTAALGAALAVASASAAAADGNGNGNGAFFINAGVGQAQYHVGRTDGLGYALDDKDTAGALRFGYMWHASQAFDLGIEGGYVDLGKVTADYNDGTYVAHADLGATGWMLGINGKYGFASHWYVSARGGWLRSKGDLKASAYDNSTHQGGYLSGNGDGDGWYGGVGVGYDFAPSFSMGLNYDNYHAKAAQDGVSVHGNIGTYMVSAEYRF</sequence>
<organism evidence="4 5">
    <name type="scientific">Fulvimonas yonginensis</name>
    <dbReference type="NCBI Taxonomy" id="1495200"/>
    <lineage>
        <taxon>Bacteria</taxon>
        <taxon>Pseudomonadati</taxon>
        <taxon>Pseudomonadota</taxon>
        <taxon>Gammaproteobacteria</taxon>
        <taxon>Lysobacterales</taxon>
        <taxon>Rhodanobacteraceae</taxon>
        <taxon>Fulvimonas</taxon>
    </lineage>
</organism>
<dbReference type="Gene3D" id="2.40.160.20">
    <property type="match status" value="1"/>
</dbReference>
<protein>
    <submittedName>
        <fullName evidence="4">Outer membrane beta-barrel protein</fullName>
    </submittedName>
</protein>
<dbReference type="Proteomes" id="UP001381174">
    <property type="component" value="Unassembled WGS sequence"/>
</dbReference>
<dbReference type="SUPFAM" id="SSF56925">
    <property type="entry name" value="OMPA-like"/>
    <property type="match status" value="1"/>
</dbReference>
<dbReference type="Pfam" id="PF13505">
    <property type="entry name" value="OMP_b-brl"/>
    <property type="match status" value="1"/>
</dbReference>
<feature type="chain" id="PRO_5046867143" evidence="2">
    <location>
        <begin position="23"/>
        <end position="213"/>
    </location>
</feature>
<dbReference type="InterPro" id="IPR027385">
    <property type="entry name" value="Beta-barrel_OMP"/>
</dbReference>
<evidence type="ECO:0000256" key="1">
    <source>
        <dbReference type="ARBA" id="ARBA00022729"/>
    </source>
</evidence>
<feature type="domain" description="Outer membrane protein beta-barrel" evidence="3">
    <location>
        <begin position="11"/>
        <end position="213"/>
    </location>
</feature>
<dbReference type="InterPro" id="IPR011250">
    <property type="entry name" value="OMP/PagP_B-barrel"/>
</dbReference>
<reference evidence="4 5" key="1">
    <citation type="journal article" date="2014" name="Int. J. Syst. Evol. Microbiol.">
        <title>Fulvimonas yonginensis sp. nov., isolated from greenhouse soil, and emended description of the genus Fulvimonas.</title>
        <authorList>
            <person name="Ahn J.H."/>
            <person name="Kim S.J."/>
            <person name="Weon H.Y."/>
            <person name="Hong S.B."/>
            <person name="Seok S.J."/>
            <person name="Kwon S.W."/>
        </authorList>
    </citation>
    <scope>NUCLEOTIDE SEQUENCE [LARGE SCALE GENOMIC DNA]</scope>
    <source>
        <strain evidence="4 5">KACC 16952</strain>
    </source>
</reference>
<evidence type="ECO:0000313" key="4">
    <source>
        <dbReference type="EMBL" id="MEI7036608.1"/>
    </source>
</evidence>
<evidence type="ECO:0000259" key="3">
    <source>
        <dbReference type="Pfam" id="PF13505"/>
    </source>
</evidence>
<feature type="signal peptide" evidence="2">
    <location>
        <begin position="1"/>
        <end position="22"/>
    </location>
</feature>
<name>A0ABU8JBE4_9GAMM</name>
<gene>
    <name evidence="4" type="ORF">WAT24_07565</name>
</gene>
<evidence type="ECO:0000313" key="5">
    <source>
        <dbReference type="Proteomes" id="UP001381174"/>
    </source>
</evidence>
<dbReference type="RefSeq" id="WP_336807221.1">
    <property type="nucleotide sequence ID" value="NZ_JBBBNY010000003.1"/>
</dbReference>
<evidence type="ECO:0000256" key="2">
    <source>
        <dbReference type="SAM" id="SignalP"/>
    </source>
</evidence>
<proteinExistence type="predicted"/>
<keyword evidence="5" id="KW-1185">Reference proteome</keyword>
<comment type="caution">
    <text evidence="4">The sequence shown here is derived from an EMBL/GenBank/DDBJ whole genome shotgun (WGS) entry which is preliminary data.</text>
</comment>
<dbReference type="EMBL" id="JBBBNY010000003">
    <property type="protein sequence ID" value="MEI7036608.1"/>
    <property type="molecule type" value="Genomic_DNA"/>
</dbReference>
<keyword evidence="1 2" id="KW-0732">Signal</keyword>